<evidence type="ECO:0000313" key="3">
    <source>
        <dbReference type="Proteomes" id="UP000299102"/>
    </source>
</evidence>
<sequence>MTSSPFSSFGLFPSRTGQPSGRPATSGTARCNELFRFLTGTRVDSVMLIALRATFSPACVVNLQLFFECNGLVSYEVYFFLPARFTTIHLVFVCSYKRDHRRAPPVGCAPHCRRLPLPARFHCVVIAPGRVVMYFRRSKHLVMGALHPVSKFINSLSDPNALRGV</sequence>
<comment type="caution">
    <text evidence="2">The sequence shown here is derived from an EMBL/GenBank/DDBJ whole genome shotgun (WGS) entry which is preliminary data.</text>
</comment>
<dbReference type="AlphaFoldDB" id="A0A4C1VTQ1"/>
<keyword evidence="3" id="KW-1185">Reference proteome</keyword>
<dbReference type="Proteomes" id="UP000299102">
    <property type="component" value="Unassembled WGS sequence"/>
</dbReference>
<accession>A0A4C1VTQ1</accession>
<feature type="region of interest" description="Disordered" evidence="1">
    <location>
        <begin position="1"/>
        <end position="27"/>
    </location>
</feature>
<organism evidence="2 3">
    <name type="scientific">Eumeta variegata</name>
    <name type="common">Bagworm moth</name>
    <name type="synonym">Eumeta japonica</name>
    <dbReference type="NCBI Taxonomy" id="151549"/>
    <lineage>
        <taxon>Eukaryota</taxon>
        <taxon>Metazoa</taxon>
        <taxon>Ecdysozoa</taxon>
        <taxon>Arthropoda</taxon>
        <taxon>Hexapoda</taxon>
        <taxon>Insecta</taxon>
        <taxon>Pterygota</taxon>
        <taxon>Neoptera</taxon>
        <taxon>Endopterygota</taxon>
        <taxon>Lepidoptera</taxon>
        <taxon>Glossata</taxon>
        <taxon>Ditrysia</taxon>
        <taxon>Tineoidea</taxon>
        <taxon>Psychidae</taxon>
        <taxon>Oiketicinae</taxon>
        <taxon>Eumeta</taxon>
    </lineage>
</organism>
<evidence type="ECO:0000256" key="1">
    <source>
        <dbReference type="SAM" id="MobiDB-lite"/>
    </source>
</evidence>
<gene>
    <name evidence="2" type="ORF">EVAR_29446_1</name>
</gene>
<feature type="compositionally biased region" description="Polar residues" evidence="1">
    <location>
        <begin position="15"/>
        <end position="27"/>
    </location>
</feature>
<proteinExistence type="predicted"/>
<name>A0A4C1VTQ1_EUMVA</name>
<dbReference type="EMBL" id="BGZK01000411">
    <property type="protein sequence ID" value="GBP42091.1"/>
    <property type="molecule type" value="Genomic_DNA"/>
</dbReference>
<reference evidence="2 3" key="1">
    <citation type="journal article" date="2019" name="Commun. Biol.">
        <title>The bagworm genome reveals a unique fibroin gene that provides high tensile strength.</title>
        <authorList>
            <person name="Kono N."/>
            <person name="Nakamura H."/>
            <person name="Ohtoshi R."/>
            <person name="Tomita M."/>
            <person name="Numata K."/>
            <person name="Arakawa K."/>
        </authorList>
    </citation>
    <scope>NUCLEOTIDE SEQUENCE [LARGE SCALE GENOMIC DNA]</scope>
</reference>
<feature type="compositionally biased region" description="Low complexity" evidence="1">
    <location>
        <begin position="1"/>
        <end position="14"/>
    </location>
</feature>
<protein>
    <submittedName>
        <fullName evidence="2">Uncharacterized protein</fullName>
    </submittedName>
</protein>
<evidence type="ECO:0000313" key="2">
    <source>
        <dbReference type="EMBL" id="GBP42091.1"/>
    </source>
</evidence>